<dbReference type="InterPro" id="IPR008139">
    <property type="entry name" value="SaposinB_dom"/>
</dbReference>
<accession>A0A1D1ZEP4</accession>
<dbReference type="SUPFAM" id="SSF47862">
    <property type="entry name" value="Saposin"/>
    <property type="match status" value="1"/>
</dbReference>
<dbReference type="EMBL" id="GDJX01002665">
    <property type="protein sequence ID" value="JAT65271.1"/>
    <property type="molecule type" value="Transcribed_RNA"/>
</dbReference>
<keyword evidence="2" id="KW-0732">Signal</keyword>
<protein>
    <submittedName>
        <fullName evidence="5">Proactivator polypeptide-like 1</fullName>
    </submittedName>
</protein>
<dbReference type="InterPro" id="IPR011001">
    <property type="entry name" value="Saposin-like"/>
</dbReference>
<keyword evidence="1" id="KW-1015">Disulfide bond</keyword>
<evidence type="ECO:0000256" key="2">
    <source>
        <dbReference type="SAM" id="SignalP"/>
    </source>
</evidence>
<dbReference type="EMBL" id="GDJX01017993">
    <property type="protein sequence ID" value="JAT49943.1"/>
    <property type="molecule type" value="Transcribed_RNA"/>
</dbReference>
<evidence type="ECO:0000313" key="4">
    <source>
        <dbReference type="EMBL" id="JAT49943.1"/>
    </source>
</evidence>
<organism evidence="5">
    <name type="scientific">Anthurium amnicola</name>
    <dbReference type="NCBI Taxonomy" id="1678845"/>
    <lineage>
        <taxon>Eukaryota</taxon>
        <taxon>Viridiplantae</taxon>
        <taxon>Streptophyta</taxon>
        <taxon>Embryophyta</taxon>
        <taxon>Tracheophyta</taxon>
        <taxon>Spermatophyta</taxon>
        <taxon>Magnoliopsida</taxon>
        <taxon>Liliopsida</taxon>
        <taxon>Araceae</taxon>
        <taxon>Pothoideae</taxon>
        <taxon>Potheae</taxon>
        <taxon>Anthurium</taxon>
    </lineage>
</organism>
<evidence type="ECO:0000259" key="3">
    <source>
        <dbReference type="PROSITE" id="PS50015"/>
    </source>
</evidence>
<dbReference type="Gene3D" id="1.10.225.10">
    <property type="entry name" value="Saposin-like"/>
    <property type="match status" value="1"/>
</dbReference>
<gene>
    <name evidence="5" type="primary">PSAPL1_3</name>
    <name evidence="4" type="synonym">PSAPL1_2</name>
    <name evidence="4" type="ORF">g.30913</name>
    <name evidence="5" type="ORF">g.30914</name>
</gene>
<name>A0A1D1ZEP4_9ARAE</name>
<dbReference type="PROSITE" id="PS50015">
    <property type="entry name" value="SAP_B"/>
    <property type="match status" value="1"/>
</dbReference>
<proteinExistence type="predicted"/>
<evidence type="ECO:0000313" key="5">
    <source>
        <dbReference type="EMBL" id="JAT65271.1"/>
    </source>
</evidence>
<sequence>MKMRAALFFVFFFVLMSVDSARDAFTPVANGNYQYMDDDLSIYELAKIFKIEAASLEISPAEFSHSCLEMARKAKEVLDDQILITELDTLARIFCVIAPSDLEAELRLDEACITCRSILSNMRTLLKDTEKQLMIIIALIKLCEFQTDADKCKELVLTYGPLAMTALQKIVNMDLCYMVRVCNNWKNETHYVNQMHISKFD</sequence>
<feature type="signal peptide" evidence="2">
    <location>
        <begin position="1"/>
        <end position="20"/>
    </location>
</feature>
<evidence type="ECO:0000256" key="1">
    <source>
        <dbReference type="ARBA" id="ARBA00023157"/>
    </source>
</evidence>
<feature type="domain" description="Saposin B-type" evidence="3">
    <location>
        <begin position="108"/>
        <end position="186"/>
    </location>
</feature>
<dbReference type="SMART" id="SM00741">
    <property type="entry name" value="SapB"/>
    <property type="match status" value="1"/>
</dbReference>
<feature type="chain" id="PRO_5008900933" evidence="2">
    <location>
        <begin position="21"/>
        <end position="201"/>
    </location>
</feature>
<reference evidence="5" key="1">
    <citation type="submission" date="2015-07" db="EMBL/GenBank/DDBJ databases">
        <title>Transcriptome Assembly of Anthurium amnicola.</title>
        <authorList>
            <person name="Suzuki J."/>
        </authorList>
    </citation>
    <scope>NUCLEOTIDE SEQUENCE</scope>
</reference>
<dbReference type="AlphaFoldDB" id="A0A1D1ZEP4"/>